<protein>
    <submittedName>
        <fullName evidence="1">Uncharacterized protein</fullName>
    </submittedName>
</protein>
<accession>A0A8J2K7F1</accession>
<dbReference type="EMBL" id="CAJVCH010272188">
    <property type="protein sequence ID" value="CAG7734588.1"/>
    <property type="molecule type" value="Genomic_DNA"/>
</dbReference>
<keyword evidence="2" id="KW-1185">Reference proteome</keyword>
<organism evidence="1 2">
    <name type="scientific">Allacma fusca</name>
    <dbReference type="NCBI Taxonomy" id="39272"/>
    <lineage>
        <taxon>Eukaryota</taxon>
        <taxon>Metazoa</taxon>
        <taxon>Ecdysozoa</taxon>
        <taxon>Arthropoda</taxon>
        <taxon>Hexapoda</taxon>
        <taxon>Collembola</taxon>
        <taxon>Symphypleona</taxon>
        <taxon>Sminthuridae</taxon>
        <taxon>Allacma</taxon>
    </lineage>
</organism>
<proteinExistence type="predicted"/>
<dbReference type="Proteomes" id="UP000708208">
    <property type="component" value="Unassembled WGS sequence"/>
</dbReference>
<name>A0A8J2K7F1_9HEXA</name>
<dbReference type="AlphaFoldDB" id="A0A8J2K7F1"/>
<sequence>MLPFAICNYDLPPRDQAAKQRIKDRAKELRSSACVAALAE</sequence>
<gene>
    <name evidence="1" type="ORF">AFUS01_LOCUS22970</name>
</gene>
<evidence type="ECO:0000313" key="1">
    <source>
        <dbReference type="EMBL" id="CAG7734588.1"/>
    </source>
</evidence>
<feature type="non-terminal residue" evidence="1">
    <location>
        <position position="1"/>
    </location>
</feature>
<comment type="caution">
    <text evidence="1">The sequence shown here is derived from an EMBL/GenBank/DDBJ whole genome shotgun (WGS) entry which is preliminary data.</text>
</comment>
<reference evidence="1" key="1">
    <citation type="submission" date="2021-06" db="EMBL/GenBank/DDBJ databases">
        <authorList>
            <person name="Hodson N. C."/>
            <person name="Mongue J. A."/>
            <person name="Jaron S. K."/>
        </authorList>
    </citation>
    <scope>NUCLEOTIDE SEQUENCE</scope>
</reference>
<evidence type="ECO:0000313" key="2">
    <source>
        <dbReference type="Proteomes" id="UP000708208"/>
    </source>
</evidence>